<feature type="compositionally biased region" description="Polar residues" evidence="14">
    <location>
        <begin position="2737"/>
        <end position="2759"/>
    </location>
</feature>
<evidence type="ECO:0000256" key="4">
    <source>
        <dbReference type="ARBA" id="ARBA00022723"/>
    </source>
</evidence>
<feature type="transmembrane region" description="Helical" evidence="15">
    <location>
        <begin position="482"/>
        <end position="511"/>
    </location>
</feature>
<evidence type="ECO:0000256" key="14">
    <source>
        <dbReference type="SAM" id="MobiDB-lite"/>
    </source>
</evidence>
<evidence type="ECO:0000256" key="12">
    <source>
        <dbReference type="ARBA" id="ARBA00046326"/>
    </source>
</evidence>
<dbReference type="InterPro" id="IPR056458">
    <property type="entry name" value="TPR_DOP1_M"/>
</dbReference>
<dbReference type="InterPro" id="IPR056457">
    <property type="entry name" value="DOP1_C"/>
</dbReference>
<feature type="region of interest" description="Disordered" evidence="14">
    <location>
        <begin position="712"/>
        <end position="735"/>
    </location>
</feature>
<dbReference type="InterPro" id="IPR011124">
    <property type="entry name" value="Znf_CW"/>
</dbReference>
<feature type="compositionally biased region" description="Basic and acidic residues" evidence="14">
    <location>
        <begin position="2856"/>
        <end position="2887"/>
    </location>
</feature>
<evidence type="ECO:0000256" key="11">
    <source>
        <dbReference type="ARBA" id="ARBA00023242"/>
    </source>
</evidence>
<evidence type="ECO:0000256" key="6">
    <source>
        <dbReference type="ARBA" id="ARBA00022833"/>
    </source>
</evidence>
<dbReference type="PANTHER" id="PTHR14042">
    <property type="entry name" value="DOPEY-RELATED"/>
    <property type="match status" value="1"/>
</dbReference>
<keyword evidence="6" id="KW-0862">Zinc</keyword>
<dbReference type="GO" id="GO:0005768">
    <property type="term" value="C:endosome"/>
    <property type="evidence" value="ECO:0007669"/>
    <property type="project" value="TreeGrafter"/>
</dbReference>
<dbReference type="GO" id="GO:0015031">
    <property type="term" value="P:protein transport"/>
    <property type="evidence" value="ECO:0007669"/>
    <property type="project" value="UniProtKB-KW"/>
</dbReference>
<feature type="compositionally biased region" description="Polar residues" evidence="14">
    <location>
        <begin position="2831"/>
        <end position="2852"/>
    </location>
</feature>
<dbReference type="InterPro" id="IPR040314">
    <property type="entry name" value="DOP1"/>
</dbReference>
<feature type="compositionally biased region" description="Polar residues" evidence="14">
    <location>
        <begin position="649"/>
        <end position="665"/>
    </location>
</feature>
<feature type="compositionally biased region" description="Low complexity" evidence="14">
    <location>
        <begin position="2794"/>
        <end position="2811"/>
    </location>
</feature>
<evidence type="ECO:0000256" key="1">
    <source>
        <dbReference type="ARBA" id="ARBA00004123"/>
    </source>
</evidence>
<name>A0AAE0R719_9TELE</name>
<dbReference type="Pfam" id="PF17942">
    <property type="entry name" value="Morc6_S5"/>
    <property type="match status" value="1"/>
</dbReference>
<dbReference type="GO" id="GO:0005634">
    <property type="term" value="C:nucleus"/>
    <property type="evidence" value="ECO:0007669"/>
    <property type="project" value="UniProtKB-SubCell"/>
</dbReference>
<evidence type="ECO:0000256" key="13">
    <source>
        <dbReference type="SAM" id="Coils"/>
    </source>
</evidence>
<feature type="transmembrane region" description="Helical" evidence="15">
    <location>
        <begin position="104"/>
        <end position="130"/>
    </location>
</feature>
<dbReference type="Pfam" id="PF24597">
    <property type="entry name" value="TPR_DOP1_M"/>
    <property type="match status" value="1"/>
</dbReference>
<keyword evidence="3" id="KW-0813">Transport</keyword>
<feature type="coiled-coil region" evidence="13">
    <location>
        <begin position="2952"/>
        <end position="3091"/>
    </location>
</feature>
<comment type="subcellular location">
    <subcellularLocation>
        <location evidence="2">Golgi apparatus membrane</location>
        <topology evidence="2">Peripheral membrane protein</topology>
    </subcellularLocation>
    <subcellularLocation>
        <location evidence="1">Nucleus</location>
    </subcellularLocation>
</comment>
<feature type="region of interest" description="Disordered" evidence="14">
    <location>
        <begin position="2922"/>
        <end position="2942"/>
    </location>
</feature>
<dbReference type="EMBL" id="JAUCMX010000006">
    <property type="protein sequence ID" value="KAK3543649.1"/>
    <property type="molecule type" value="Genomic_DNA"/>
</dbReference>
<evidence type="ECO:0000256" key="8">
    <source>
        <dbReference type="ARBA" id="ARBA00023034"/>
    </source>
</evidence>
<feature type="compositionally biased region" description="Low complexity" evidence="14">
    <location>
        <begin position="635"/>
        <end position="648"/>
    </location>
</feature>
<dbReference type="GO" id="GO:0008270">
    <property type="term" value="F:zinc ion binding"/>
    <property type="evidence" value="ECO:0007669"/>
    <property type="project" value="UniProtKB-KW"/>
</dbReference>
<feature type="compositionally biased region" description="Basic and acidic residues" evidence="14">
    <location>
        <begin position="2716"/>
        <end position="2736"/>
    </location>
</feature>
<organism evidence="17 18">
    <name type="scientific">Hemibagrus guttatus</name>
    <dbReference type="NCBI Taxonomy" id="175788"/>
    <lineage>
        <taxon>Eukaryota</taxon>
        <taxon>Metazoa</taxon>
        <taxon>Chordata</taxon>
        <taxon>Craniata</taxon>
        <taxon>Vertebrata</taxon>
        <taxon>Euteleostomi</taxon>
        <taxon>Actinopterygii</taxon>
        <taxon>Neopterygii</taxon>
        <taxon>Teleostei</taxon>
        <taxon>Ostariophysi</taxon>
        <taxon>Siluriformes</taxon>
        <taxon>Bagridae</taxon>
        <taxon>Hemibagrus</taxon>
    </lineage>
</organism>
<keyword evidence="11" id="KW-0539">Nucleus</keyword>
<feature type="compositionally biased region" description="Acidic residues" evidence="14">
    <location>
        <begin position="2703"/>
        <end position="2715"/>
    </location>
</feature>
<feature type="compositionally biased region" description="Basic and acidic residues" evidence="14">
    <location>
        <begin position="2925"/>
        <end position="2939"/>
    </location>
</feature>
<dbReference type="GO" id="GO:0000139">
    <property type="term" value="C:Golgi membrane"/>
    <property type="evidence" value="ECO:0007669"/>
    <property type="project" value="UniProtKB-SubCell"/>
</dbReference>
<dbReference type="InterPro" id="IPR056459">
    <property type="entry name" value="TPR_DOP1"/>
</dbReference>
<evidence type="ECO:0000256" key="15">
    <source>
        <dbReference type="SAM" id="Phobius"/>
    </source>
</evidence>
<dbReference type="PROSITE" id="PS51050">
    <property type="entry name" value="ZF_CW"/>
    <property type="match status" value="1"/>
</dbReference>
<comment type="caution">
    <text evidence="17">The sequence shown here is derived from an EMBL/GenBank/DDBJ whole genome shotgun (WGS) entry which is preliminary data.</text>
</comment>
<evidence type="ECO:0000256" key="2">
    <source>
        <dbReference type="ARBA" id="ARBA00004395"/>
    </source>
</evidence>
<dbReference type="Pfam" id="PF24601">
    <property type="entry name" value="TPR_DOP1"/>
    <property type="match status" value="1"/>
</dbReference>
<keyword evidence="18" id="KW-1185">Reference proteome</keyword>
<keyword evidence="8" id="KW-0333">Golgi apparatus</keyword>
<dbReference type="GO" id="GO:0005829">
    <property type="term" value="C:cytosol"/>
    <property type="evidence" value="ECO:0007669"/>
    <property type="project" value="GOC"/>
</dbReference>
<evidence type="ECO:0000256" key="9">
    <source>
        <dbReference type="ARBA" id="ARBA00023054"/>
    </source>
</evidence>
<keyword evidence="9 13" id="KW-0175">Coiled coil</keyword>
<feature type="region of interest" description="Disordered" evidence="14">
    <location>
        <begin position="1305"/>
        <end position="1336"/>
    </location>
</feature>
<keyword evidence="15" id="KW-1133">Transmembrane helix</keyword>
<dbReference type="InterPro" id="IPR041006">
    <property type="entry name" value="Morc_S5"/>
</dbReference>
<dbReference type="SUPFAM" id="SSF55874">
    <property type="entry name" value="ATPase domain of HSP90 chaperone/DNA topoisomerase II/histidine kinase"/>
    <property type="match status" value="1"/>
</dbReference>
<dbReference type="Gene3D" id="3.30.565.10">
    <property type="entry name" value="Histidine kinase-like ATPase, C-terminal domain"/>
    <property type="match status" value="1"/>
</dbReference>
<keyword evidence="15" id="KW-0812">Transmembrane</keyword>
<keyword evidence="7" id="KW-0653">Protein transport</keyword>
<evidence type="ECO:0000256" key="10">
    <source>
        <dbReference type="ARBA" id="ARBA00023136"/>
    </source>
</evidence>
<dbReference type="Proteomes" id="UP001274896">
    <property type="component" value="Unassembled WGS sequence"/>
</dbReference>
<reference evidence="17" key="1">
    <citation type="submission" date="2023-06" db="EMBL/GenBank/DDBJ databases">
        <title>Male Hemibagrus guttatus genome.</title>
        <authorList>
            <person name="Bian C."/>
        </authorList>
    </citation>
    <scope>NUCLEOTIDE SEQUENCE</scope>
    <source>
        <strain evidence="17">Male_cb2023</strain>
        <tissue evidence="17">Muscle</tissue>
    </source>
</reference>
<feature type="region of interest" description="Disordered" evidence="14">
    <location>
        <begin position="631"/>
        <end position="665"/>
    </location>
</feature>
<proteinExistence type="inferred from homology"/>
<dbReference type="Pfam" id="PF07496">
    <property type="entry name" value="zf-CW"/>
    <property type="match status" value="1"/>
</dbReference>
<feature type="region of interest" description="Disordered" evidence="14">
    <location>
        <begin position="1190"/>
        <end position="1212"/>
    </location>
</feature>
<evidence type="ECO:0000256" key="5">
    <source>
        <dbReference type="ARBA" id="ARBA00022771"/>
    </source>
</evidence>
<keyword evidence="5" id="KW-0863">Zinc-finger</keyword>
<dbReference type="Pfam" id="PF13589">
    <property type="entry name" value="HATPase_c_3"/>
    <property type="match status" value="1"/>
</dbReference>
<dbReference type="PANTHER" id="PTHR14042:SF23">
    <property type="entry name" value="PROTEIN DOPEY-2"/>
    <property type="match status" value="1"/>
</dbReference>
<dbReference type="GO" id="GO:0005802">
    <property type="term" value="C:trans-Golgi network"/>
    <property type="evidence" value="ECO:0007669"/>
    <property type="project" value="TreeGrafter"/>
</dbReference>
<dbReference type="InterPro" id="IPR036890">
    <property type="entry name" value="HATPase_C_sf"/>
</dbReference>
<feature type="region of interest" description="Disordered" evidence="14">
    <location>
        <begin position="1119"/>
        <end position="1177"/>
    </location>
</feature>
<dbReference type="Pfam" id="PF04118">
    <property type="entry name" value="Dopey_N"/>
    <property type="match status" value="1"/>
</dbReference>
<dbReference type="GO" id="GO:0006895">
    <property type="term" value="P:Golgi to endosome transport"/>
    <property type="evidence" value="ECO:0007669"/>
    <property type="project" value="InterPro"/>
</dbReference>
<keyword evidence="4" id="KW-0479">Metal-binding</keyword>
<keyword evidence="10 15" id="KW-0472">Membrane</keyword>
<gene>
    <name evidence="17" type="ORF">QTP70_025992</name>
</gene>
<sequence>MMDPEEAELQNDYRYRNYVAVIEKALRNFESSSEWADLISCLGKLNKALQSNLKYSLLPRRLIIGKRLAQCLHPALPSGVHLKALETYEVIFKIIGTKWLARDLFIYSSGLFPLLGHAAMSVKIAVLMLYERYFLPLQKALLPSLQAFIIGLLPGLEEGLEVYDRTDALLLKLSLLVGQSVFYGALWGSALVCPLVRLPASLFIVTHFDRMATSREQKYMLGNDHRLAVKAICFSLQDTNVLVQRNMLEILLYFFPFAACLDLESCSVPLKREEMITLVSAASLTLLRRDMSLNRRLYAWLLGLDIKGGMVAPDTTLHTTVEEHTAYYFNTYSRELLVQAFVNILQQKDIEKDSDNVINYLRPFRIMVSLLDKSEIGPLVMSDVLLEVIRAFYCYCRELLGEESLNSSHSGNQLTSKIKENKNVSEIIKTVNMLVGAMSSEYLWDYMTKCFQTCLSGLSEHAGVSSAKNWSPPPSVTELSTLIIFLLDVIPLVFVTFVFDSFVCFALSIYLKKNFFLSIVPKELYAEIQTQYLPQMLGSMLQSLCAHITTLNLAELTHTLRACFKVLSKIQMPVSYMDMDVELQTQDVKKATVADIKQENETENQTSDYKIQEDEVTVNGQDAQEVGAEATTFPSLSSEDSGLGLSASTSEQQLPPGCHSSSSASGVCNKAEDVWRKGGGMENMSKCIQDILASVITRHLLVVVDPEKQKAQEDVSQCVSQRGRTRSSSRREGSRDLGLIKDRLAELFIPLHGKLREQSQEAFNDDKGKSSGHALLQWTEGFQPRGKGDITESCRNAFTAACHLLLESTTFPVYYTEKESQELHSKMFENITGTEEGSLPEWLRSLMTLCCISKDYQVQHVAISSILEMINHSQSLALVIQDKNQRYKRSEASPLSVQLQMVTLPPIYPAVLKTMELRTDFYQRAAQVLWAQLDTERKEQHISCVELFYRLHCLAPSTAICEDIICMALLSRDKVVRLEALHRFSILWHLMREVQMNRSTSLNRSFDRSLFVVLDSLNSQDGSVSAVGQSWLVRALSLGDVVRILEPVLLLLLDPKTKRTAIQNIKYNLSVGNWSAISYRDKTNIKSTGGDMMNQPEDSMLTHVALVDREAIWLDLQSDPELPGMLSDSPVMSRSESEETDGDDEAGEEEEEESEHTESADPSGAQNSTETSSSGSISYLQRPAEGIVVNGLQRGDSERTQASDSLSSDEDDGQLEALAKSRLLKQQRERQEAVDSLFRHILLYQQTYESGRILYAFAVVETLLRSSAGPFVEALSSTALDCSSTAHLNLIQNLLQRHQQAQEGGSFYGPLQNSTPPKAGTPEQPPSSPLSSPSRSLSPPTFLLEILTCLCLRFLRSHYPSYANVNARHIQANREVQVKSVEVLTALVEQLVTVAQQAQAGETSASGSLEAIRNLLWGSKLQHYVLLMLSNSMYVCQRADEPVHRPLTKDEPGEDPGQVSEERLVHCGRDGSWVEHPIQIALLKLVKVLIVLENCVSPANTKKLAQDNLEDIPSSALAREWHTAIMFQQSIKAVRYVASQPITAQGMFVSAAARALCPQYGFAMHPAWVTLLCQILPFLGRSLAIIVAPIITQICRNLDELVKQHEHDGLKATHGSNLKKENIAPDYPLTLLEGLTAITHYCLLEHKKSAGCDAKDMRNACNAILEELPHMVNTMALLWGVVKGADSAYSSRSSSTSVYFKSTKILKQKVLGLLTPLTQQYGAQVMASVAAIWNARRSRKRRSKNKILPVASDSQMTIVDLVKSVNTLRTETILQLIREVVKKPHQIKGDEQRPTLVDVPMLQFCYSYIQSLPAQDLQENVMAILSLLKDSVQLNLAPPGHFLLLGILNDFVNRLPTMDNKRDSRELQEVTQRILEAVGAVAGSSLEQTSWLSRNLEVKAQPQICLQEDEDEPEGTEFYESVGQGSAMVSSSAPSVFSVQALALLAEILAPLLDMAYRSDEKEKAVPLISRLMYYVFPYLKNHSAYNMPSFSAGAQLLSSLSGYAYTKRAWKKEVLDLFMDPLFFTMEMSCVCHWKSITDHLLTHEKTMFKDLMSMQSSSLKLFNSAEQKSMLLKRQAFAMFSGETDQYHLYLPLIQDSYFCKARKGSARGQRCFKITDYTLNKRGGQEKNSLKGFSTGRTGHVSVSLQVLGHCCVFSPRAHAFVPNVRNYKAITVVYRWAFVPEVDVSSYDGPGTTLLEGEQECKPHVVRILEGLQHRYGVCPRYLNANSTSHTGPFSAIAELIDNAYDPDVSAKQFWIDETVIKGQDCLIFMDNGKGMDYDKMHKMLSFGFSDKQTVQGHAPVGLYGNGFKSGSMRLGKDAIVFSKQADTLCVGLLSQTYLEKIGAENVIVPIVTFTNAEHNILFFTPYELISWSHNIQMHIESLIILLYSLFLNLFSSPSVAQKYEECLHDILTHSLFNTKEELLNEFSAINGLCSTNSNGTRIIIWNLHKTSSGTLEFDFKKDRYDIRLPVDINDGNKEPNKRPESEISAPESEYSLRAYSSILYLKPRMQIIVCGKKVKTQLVSKSLAHIIKDTYKPTFLSLSQKKGVKITFGYNTENKEHYGLMMYYKNRLIKAYELAACQRKANKTGVGVIGVIECDYLKPMHNKQDFEKTEEYRKTIQNVSTKLEEYWKEIRHRRHKIRCTGPVEDDVKKPDQNWVQCDECMKWRKLPDGIDISLLSEKWFCRMNPDPQFRSCAVEEELEDSDDEEPRYEKTYKQDEKNQKLQKEKNRQQSPVQGTPNSPSQRNAGSTSTLVPAPSPTSTRKKRPMGPSQKDGEMKRARIGNNFDSSTPSRPSTSTGLSGSLPILDNFDDGDGDQAAWKDNETALSHVSNRHVSVGTQSEQNPVVKQEVADTERVEKEKGSKDGENDSNCLEKVERNKNKEMMRNEELRVQQKSVPILEEENQERNISKCTVQSEEELNHRENSDEIRRDGQTSANLENSVLDVMEAQEQQDKLLELLEGVTNERDESQAQLLILSSQVEELRSQLLELTQKMLKKEYSHQYTQTSPEEAQDYKVLYLQGKEEIKQLQEELSRLKMEKEEGGRKGQQSVLEYDELSCQTDFLLKEIDNRNKELEELKVKHLRAACNRETYRIVDKIPSQSSKVHDRNNECQT</sequence>
<evidence type="ECO:0000313" key="18">
    <source>
        <dbReference type="Proteomes" id="UP001274896"/>
    </source>
</evidence>
<feature type="non-terminal residue" evidence="17">
    <location>
        <position position="3120"/>
    </location>
</feature>
<feature type="domain" description="CW-type" evidence="16">
    <location>
        <begin position="2657"/>
        <end position="2709"/>
    </location>
</feature>
<dbReference type="InterPro" id="IPR007249">
    <property type="entry name" value="DOP1_N"/>
</dbReference>
<evidence type="ECO:0000256" key="3">
    <source>
        <dbReference type="ARBA" id="ARBA00022448"/>
    </source>
</evidence>
<comment type="similarity">
    <text evidence="12">Belongs to the DOP1 family.</text>
</comment>
<feature type="transmembrane region" description="Helical" evidence="15">
    <location>
        <begin position="181"/>
        <end position="205"/>
    </location>
</feature>
<evidence type="ECO:0000313" key="17">
    <source>
        <dbReference type="EMBL" id="KAK3543649.1"/>
    </source>
</evidence>
<dbReference type="Pfam" id="PF24598">
    <property type="entry name" value="DOP1_C"/>
    <property type="match status" value="1"/>
</dbReference>
<accession>A0AAE0R719</accession>
<dbReference type="Gene3D" id="3.30.40.100">
    <property type="match status" value="1"/>
</dbReference>
<feature type="compositionally biased region" description="Acidic residues" evidence="14">
    <location>
        <begin position="1138"/>
        <end position="1155"/>
    </location>
</feature>
<feature type="compositionally biased region" description="Low complexity" evidence="14">
    <location>
        <begin position="1168"/>
        <end position="1177"/>
    </location>
</feature>
<evidence type="ECO:0000259" key="16">
    <source>
        <dbReference type="PROSITE" id="PS51050"/>
    </source>
</evidence>
<feature type="region of interest" description="Disordered" evidence="14">
    <location>
        <begin position="2703"/>
        <end position="2887"/>
    </location>
</feature>
<evidence type="ECO:0000256" key="7">
    <source>
        <dbReference type="ARBA" id="ARBA00022927"/>
    </source>
</evidence>
<protein>
    <recommendedName>
        <fullName evidence="16">CW-type domain-containing protein</fullName>
    </recommendedName>
</protein>